<feature type="domain" description="4Fe-4S Mo/W bis-MGD-type" evidence="5">
    <location>
        <begin position="12"/>
        <end position="68"/>
    </location>
</feature>
<dbReference type="InterPro" id="IPR009010">
    <property type="entry name" value="Asp_de-COase-like_dom_sf"/>
</dbReference>
<evidence type="ECO:0000256" key="1">
    <source>
        <dbReference type="ARBA" id="ARBA00010312"/>
    </source>
</evidence>
<dbReference type="InterPro" id="IPR050612">
    <property type="entry name" value="Prok_Mopterin_Oxidored"/>
</dbReference>
<protein>
    <submittedName>
        <fullName evidence="6">Molybdopterin-dependent oxidoreductase</fullName>
    </submittedName>
</protein>
<keyword evidence="4" id="KW-0411">Iron-sulfur</keyword>
<evidence type="ECO:0000256" key="2">
    <source>
        <dbReference type="ARBA" id="ARBA00022723"/>
    </source>
</evidence>
<dbReference type="Pfam" id="PF04879">
    <property type="entry name" value="Molybdop_Fe4S4"/>
    <property type="match status" value="1"/>
</dbReference>
<dbReference type="Proteomes" id="UP001203338">
    <property type="component" value="Unassembled WGS sequence"/>
</dbReference>
<dbReference type="SUPFAM" id="SSF53706">
    <property type="entry name" value="Formate dehydrogenase/DMSO reductase, domains 1-3"/>
    <property type="match status" value="1"/>
</dbReference>
<reference evidence="6 7" key="1">
    <citation type="submission" date="2022-05" db="EMBL/GenBank/DDBJ databases">
        <authorList>
            <person name="Park J.-S."/>
        </authorList>
    </citation>
    <scope>NUCLEOTIDE SEQUENCE [LARGE SCALE GENOMIC DNA]</scope>
    <source>
        <strain evidence="6 7">2012CJ34-2</strain>
    </source>
</reference>
<dbReference type="PANTHER" id="PTHR43742:SF2">
    <property type="entry name" value="ASSIMILATORY NITRATE REDUCTASE CATALYTIC SUBUNIT"/>
    <property type="match status" value="1"/>
</dbReference>
<keyword evidence="7" id="KW-1185">Reference proteome</keyword>
<dbReference type="Gene3D" id="2.40.40.20">
    <property type="match status" value="1"/>
</dbReference>
<keyword evidence="2" id="KW-0479">Metal-binding</keyword>
<name>A0ABT0PKB6_9GAMM</name>
<dbReference type="Gene3D" id="3.40.50.740">
    <property type="match status" value="2"/>
</dbReference>
<proteinExistence type="inferred from homology"/>
<dbReference type="SMART" id="SM00926">
    <property type="entry name" value="Molybdop_Fe4S4"/>
    <property type="match status" value="1"/>
</dbReference>
<organism evidence="6 7">
    <name type="scientific">Parendozoicomonas callyspongiae</name>
    <dbReference type="NCBI Taxonomy" id="2942213"/>
    <lineage>
        <taxon>Bacteria</taxon>
        <taxon>Pseudomonadati</taxon>
        <taxon>Pseudomonadota</taxon>
        <taxon>Gammaproteobacteria</taxon>
        <taxon>Oceanospirillales</taxon>
        <taxon>Endozoicomonadaceae</taxon>
        <taxon>Parendozoicomonas</taxon>
    </lineage>
</organism>
<keyword evidence="3" id="KW-0408">Iron</keyword>
<dbReference type="Pfam" id="PF00384">
    <property type="entry name" value="Molybdopterin"/>
    <property type="match status" value="1"/>
</dbReference>
<dbReference type="Gene3D" id="3.40.228.10">
    <property type="entry name" value="Dimethylsulfoxide Reductase, domain 2"/>
    <property type="match status" value="1"/>
</dbReference>
<gene>
    <name evidence="6" type="ORF">M3P05_17495</name>
</gene>
<dbReference type="InterPro" id="IPR006657">
    <property type="entry name" value="MoPterin_dinucl-bd_dom"/>
</dbReference>
<evidence type="ECO:0000256" key="3">
    <source>
        <dbReference type="ARBA" id="ARBA00023004"/>
    </source>
</evidence>
<evidence type="ECO:0000256" key="4">
    <source>
        <dbReference type="ARBA" id="ARBA00023014"/>
    </source>
</evidence>
<dbReference type="InterPro" id="IPR006963">
    <property type="entry name" value="Mopterin_OxRdtase_4Fe-4S_dom"/>
</dbReference>
<dbReference type="Gene3D" id="2.20.25.90">
    <property type="entry name" value="ADC-like domains"/>
    <property type="match status" value="1"/>
</dbReference>
<comment type="caution">
    <text evidence="6">The sequence shown here is derived from an EMBL/GenBank/DDBJ whole genome shotgun (WGS) entry which is preliminary data.</text>
</comment>
<dbReference type="RefSeq" id="WP_249701356.1">
    <property type="nucleotide sequence ID" value="NZ_JAMFLX010000031.1"/>
</dbReference>
<dbReference type="PANTHER" id="PTHR43742">
    <property type="entry name" value="TRIMETHYLAMINE-N-OXIDE REDUCTASE"/>
    <property type="match status" value="1"/>
</dbReference>
<comment type="similarity">
    <text evidence="1">Belongs to the prokaryotic molybdopterin-containing oxidoreductase family.</text>
</comment>
<evidence type="ECO:0000313" key="7">
    <source>
        <dbReference type="Proteomes" id="UP001203338"/>
    </source>
</evidence>
<dbReference type="Pfam" id="PF01568">
    <property type="entry name" value="Molydop_binding"/>
    <property type="match status" value="1"/>
</dbReference>
<dbReference type="PROSITE" id="PS51669">
    <property type="entry name" value="4FE4S_MOW_BIS_MGD"/>
    <property type="match status" value="1"/>
</dbReference>
<dbReference type="InterPro" id="IPR006656">
    <property type="entry name" value="Mopterin_OxRdtase"/>
</dbReference>
<evidence type="ECO:0000313" key="6">
    <source>
        <dbReference type="EMBL" id="MCL6271716.1"/>
    </source>
</evidence>
<dbReference type="EMBL" id="JAMFLX010000031">
    <property type="protein sequence ID" value="MCL6271716.1"/>
    <property type="molecule type" value="Genomic_DNA"/>
</dbReference>
<accession>A0ABT0PKB6</accession>
<dbReference type="SUPFAM" id="SSF50692">
    <property type="entry name" value="ADC-like"/>
    <property type="match status" value="1"/>
</dbReference>
<sequence length="773" mass="86309">MTKEITVPCPKENWKPSACMLCSVNCGIQVLEKDGQFLKIRGDKAHGSSQGYLCQKAGQLNHYQNHKGRLTHPLKKQPDGSFDKISWEQAISEIAGKFKSIHKKHGGQAIAYYGGGGQGNHLGGAYSSAFREALDIEYVYTALAQEKTGDFWVNGKLFGRQSCFVSEGMDDADYIIVLGANPWIAHGLPQTRTVLHEIRKNSNRTLVVVDPRVSETAGMADIHLQVKPGRDAFLLSAIIAIIIRDGLTDQAFLQLHTTGYQQVKKVFEKIDIDAYCQHAGIHIEQAEQVAHGFAKAEKATVRADLGIQQSLHSTLNSYLEKLLYLLTGNFNRKGSNFLAPLFAPLIAHSPDPEEGGLTTRVTGARAISKIFPPNVLPLEINNNHSDRIRAVWVDSGNPALTGADTHAYREAFEKLDLLVVVDVAFTETAELADYVLPAPSQFEKAEASFFTFSHDFRGKPTTFFHLRKPVTEAKGNTLPEPEIYRRMCVALGAVPERFPLLEKLARLYLQYPATRVFPLAIAAYFKTSPKMIPYASAILYSTLGKALPKGMETAAIVWAISQFFVQRWPSQVRATGLKGSGLELGYRLFKRFIESPSAAPIASFSHDSDTWKLLRHKDRKVHLAIPELIQQLLALPDELNQEQDNEYPFTLMAGERRSWNANQIYRNPDWRKKDKEGTMRIHPQDAEQLQVQDGSLLFCQSRRARIQVTVQVDDTVQPGMVTLPHGYGMKYQNKSGDWKQNGPAINMLTDSLHADEIAKTPFHKTVPVKLIPN</sequence>
<evidence type="ECO:0000259" key="5">
    <source>
        <dbReference type="PROSITE" id="PS51669"/>
    </source>
</evidence>